<dbReference type="InterPro" id="IPR036010">
    <property type="entry name" value="2Fe-2S_ferredoxin-like_sf"/>
</dbReference>
<comment type="caution">
    <text evidence="4">The sequence shown here is derived from an EMBL/GenBank/DDBJ whole genome shotgun (WGS) entry which is preliminary data.</text>
</comment>
<dbReference type="PANTHER" id="PTHR43644">
    <property type="entry name" value="NA(+)-TRANSLOCATING NADH-QUINONE REDUCTASE SUBUNIT"/>
    <property type="match status" value="1"/>
</dbReference>
<keyword evidence="1" id="KW-0285">Flavoprotein</keyword>
<dbReference type="SUPFAM" id="SSF54292">
    <property type="entry name" value="2Fe-2S ferredoxin-like"/>
    <property type="match status" value="1"/>
</dbReference>
<dbReference type="InterPro" id="IPR012675">
    <property type="entry name" value="Beta-grasp_dom_sf"/>
</dbReference>
<evidence type="ECO:0000313" key="5">
    <source>
        <dbReference type="Proteomes" id="UP000051063"/>
    </source>
</evidence>
<dbReference type="PANTHER" id="PTHR43644:SF1">
    <property type="entry name" value="NAD(P)H-FLAVIN REDUCTASE"/>
    <property type="match status" value="1"/>
</dbReference>
<gene>
    <name evidence="4" type="ORF">AN963_05840</name>
</gene>
<dbReference type="EMBL" id="LJJB01000007">
    <property type="protein sequence ID" value="KQL49284.1"/>
    <property type="molecule type" value="Genomic_DNA"/>
</dbReference>
<evidence type="ECO:0000259" key="3">
    <source>
        <dbReference type="PROSITE" id="PS51085"/>
    </source>
</evidence>
<keyword evidence="5" id="KW-1185">Reference proteome</keyword>
<dbReference type="Proteomes" id="UP000051063">
    <property type="component" value="Unassembled WGS sequence"/>
</dbReference>
<dbReference type="PROSITE" id="PS51085">
    <property type="entry name" value="2FE2S_FER_2"/>
    <property type="match status" value="1"/>
</dbReference>
<protein>
    <submittedName>
        <fullName evidence="4">NADH:quinone oxidoreductase</fullName>
    </submittedName>
</protein>
<name>A0ABR5NCL1_BRECH</name>
<organism evidence="4 5">
    <name type="scientific">Brevibacillus choshinensis</name>
    <dbReference type="NCBI Taxonomy" id="54911"/>
    <lineage>
        <taxon>Bacteria</taxon>
        <taxon>Bacillati</taxon>
        <taxon>Bacillota</taxon>
        <taxon>Bacilli</taxon>
        <taxon>Bacillales</taxon>
        <taxon>Paenibacillaceae</taxon>
        <taxon>Brevibacillus</taxon>
    </lineage>
</organism>
<accession>A0ABR5NCL1</accession>
<dbReference type="Gene3D" id="3.10.20.30">
    <property type="match status" value="1"/>
</dbReference>
<feature type="domain" description="2Fe-2S ferredoxin-type" evidence="3">
    <location>
        <begin position="2"/>
        <end position="95"/>
    </location>
</feature>
<proteinExistence type="predicted"/>
<keyword evidence="2" id="KW-0274">FAD</keyword>
<evidence type="ECO:0000256" key="1">
    <source>
        <dbReference type="ARBA" id="ARBA00022630"/>
    </source>
</evidence>
<evidence type="ECO:0000256" key="2">
    <source>
        <dbReference type="ARBA" id="ARBA00022827"/>
    </source>
</evidence>
<dbReference type="CDD" id="cd00207">
    <property type="entry name" value="fer2"/>
    <property type="match status" value="1"/>
</dbReference>
<dbReference type="RefSeq" id="WP_055743582.1">
    <property type="nucleotide sequence ID" value="NZ_LJJB01000007.1"/>
</dbReference>
<sequence length="114" mass="12301">MGKVTFVPSGKSIKARAGQTLVSAAAAARVVIPQRCGGHASCLMCRVVLESGELSAPSALEQRKMPEKDLDQGIRLGCQAKATQKDCVVRIPENRLKSVVQAALERQQREENED</sequence>
<dbReference type="InterPro" id="IPR001041">
    <property type="entry name" value="2Fe-2S_ferredoxin-type"/>
</dbReference>
<dbReference type="Pfam" id="PF00111">
    <property type="entry name" value="Fer2"/>
    <property type="match status" value="1"/>
</dbReference>
<evidence type="ECO:0000313" key="4">
    <source>
        <dbReference type="EMBL" id="KQL49284.1"/>
    </source>
</evidence>
<reference evidence="4 5" key="1">
    <citation type="submission" date="2015-09" db="EMBL/GenBank/DDBJ databases">
        <title>Genome sequencing project for genomic taxonomy and phylogenomics of Bacillus-like bacteria.</title>
        <authorList>
            <person name="Liu B."/>
            <person name="Wang J."/>
            <person name="Zhu Y."/>
            <person name="Liu G."/>
            <person name="Chen Q."/>
            <person name="Chen Z."/>
            <person name="Lan J."/>
            <person name="Che J."/>
            <person name="Ge C."/>
            <person name="Shi H."/>
            <person name="Pan Z."/>
            <person name="Liu X."/>
        </authorList>
    </citation>
    <scope>NUCLEOTIDE SEQUENCE [LARGE SCALE GENOMIC DNA]</scope>
    <source>
        <strain evidence="4 5">DSM 8552</strain>
    </source>
</reference>